<accession>A0ABD3JJX2</accession>
<feature type="region of interest" description="Disordered" evidence="1">
    <location>
        <begin position="111"/>
        <end position="132"/>
    </location>
</feature>
<proteinExistence type="predicted"/>
<protein>
    <submittedName>
        <fullName evidence="2">Uncharacterized protein</fullName>
    </submittedName>
</protein>
<evidence type="ECO:0000256" key="1">
    <source>
        <dbReference type="SAM" id="MobiDB-lite"/>
    </source>
</evidence>
<keyword evidence="3" id="KW-1185">Reference proteome</keyword>
<sequence>MKKKKATAEFSNLSDTDDLAVEDLISRTKDLYVLEQIATINGSSFTADDSHLPFDLEFPFPQTQILHSLQTPNHAPEFKQSQDKVAIAVAPMKANRRDQRLLLHHRRHPLAPRPRIPVSASSNPSLSPNPRPRCRIRAIARRSRDSRRPHERQLLLVLAEEANTKARAIKKGVSMSFKWMEEDEVSWDLGLFSDQEQKKLLEKAK</sequence>
<name>A0ABD3JJX2_EUCGL</name>
<gene>
    <name evidence="2" type="ORF">ACJRO7_033025</name>
</gene>
<dbReference type="PANTHER" id="PTHR35692:SF1">
    <property type="entry name" value="F26F24.11"/>
    <property type="match status" value="1"/>
</dbReference>
<evidence type="ECO:0000313" key="2">
    <source>
        <dbReference type="EMBL" id="KAL3728371.1"/>
    </source>
</evidence>
<dbReference type="PANTHER" id="PTHR35692">
    <property type="entry name" value="F26F24.11"/>
    <property type="match status" value="1"/>
</dbReference>
<organism evidence="2 3">
    <name type="scientific">Eucalyptus globulus</name>
    <name type="common">Tasmanian blue gum</name>
    <dbReference type="NCBI Taxonomy" id="34317"/>
    <lineage>
        <taxon>Eukaryota</taxon>
        <taxon>Viridiplantae</taxon>
        <taxon>Streptophyta</taxon>
        <taxon>Embryophyta</taxon>
        <taxon>Tracheophyta</taxon>
        <taxon>Spermatophyta</taxon>
        <taxon>Magnoliopsida</taxon>
        <taxon>eudicotyledons</taxon>
        <taxon>Gunneridae</taxon>
        <taxon>Pentapetalae</taxon>
        <taxon>rosids</taxon>
        <taxon>malvids</taxon>
        <taxon>Myrtales</taxon>
        <taxon>Myrtaceae</taxon>
        <taxon>Myrtoideae</taxon>
        <taxon>Eucalypteae</taxon>
        <taxon>Eucalyptus</taxon>
    </lineage>
</organism>
<dbReference type="AlphaFoldDB" id="A0ABD3JJX2"/>
<feature type="compositionally biased region" description="Low complexity" evidence="1">
    <location>
        <begin position="116"/>
        <end position="128"/>
    </location>
</feature>
<evidence type="ECO:0000313" key="3">
    <source>
        <dbReference type="Proteomes" id="UP001634007"/>
    </source>
</evidence>
<reference evidence="2 3" key="1">
    <citation type="submission" date="2024-11" db="EMBL/GenBank/DDBJ databases">
        <title>Chromosome-level genome assembly of Eucalyptus globulus Labill. provides insights into its genome evolution.</title>
        <authorList>
            <person name="Li X."/>
        </authorList>
    </citation>
    <scope>NUCLEOTIDE SEQUENCE [LARGE SCALE GENOMIC DNA]</scope>
    <source>
        <strain evidence="2">CL2024</strain>
        <tissue evidence="2">Fresh tender leaves</tissue>
    </source>
</reference>
<dbReference type="Proteomes" id="UP001634007">
    <property type="component" value="Unassembled WGS sequence"/>
</dbReference>
<comment type="caution">
    <text evidence="2">The sequence shown here is derived from an EMBL/GenBank/DDBJ whole genome shotgun (WGS) entry which is preliminary data.</text>
</comment>
<dbReference type="EMBL" id="JBJKBG010000008">
    <property type="protein sequence ID" value="KAL3728371.1"/>
    <property type="molecule type" value="Genomic_DNA"/>
</dbReference>